<evidence type="ECO:0000313" key="14">
    <source>
        <dbReference type="EMBL" id="CAD9223410.1"/>
    </source>
</evidence>
<proteinExistence type="inferred from homology"/>
<dbReference type="InterPro" id="IPR013598">
    <property type="entry name" value="Exportin-1/Importin-b-like"/>
</dbReference>
<evidence type="ECO:0000256" key="10">
    <source>
        <dbReference type="RuleBase" id="RU366037"/>
    </source>
</evidence>
<evidence type="ECO:0000256" key="9">
    <source>
        <dbReference type="ARBA" id="ARBA00032199"/>
    </source>
</evidence>
<dbReference type="Gene3D" id="1.25.10.10">
    <property type="entry name" value="Leucine-rich Repeat Variant"/>
    <property type="match status" value="1"/>
</dbReference>
<protein>
    <recommendedName>
        <fullName evidence="2 10">Exportin-T</fullName>
    </recommendedName>
    <alternativeName>
        <fullName evidence="8 10">Exportin(tRNA)</fullName>
    </alternativeName>
    <alternativeName>
        <fullName evidence="9 10">tRNA exportin</fullName>
    </alternativeName>
</protein>
<dbReference type="Pfam" id="PF08389">
    <property type="entry name" value="Xpo1"/>
    <property type="match status" value="1"/>
</dbReference>
<dbReference type="InterPro" id="IPR045546">
    <property type="entry name" value="Exportin-T_C"/>
</dbReference>
<evidence type="ECO:0000256" key="4">
    <source>
        <dbReference type="ARBA" id="ARBA00022490"/>
    </source>
</evidence>
<dbReference type="InterPro" id="IPR011989">
    <property type="entry name" value="ARM-like"/>
</dbReference>
<evidence type="ECO:0000313" key="13">
    <source>
        <dbReference type="EMBL" id="CAD9223408.1"/>
    </source>
</evidence>
<sequence>MDDFEMAVMLCLDPTARPDLRVRALEMCSHVSQSTDGWRFCMQKLVNGREDLDGVSSETTLRFEVQFWCLQVVVDAIVRSEVPGDREVIWRGLLSWICREVCEVESRWAGNGNSLASGRGLRKGPHVLPPTYIKNKAAEAITLLISKAYPDEIPAAFSKDVFGLLLLDGNRSAAGKDMYFRVMRSVDDLVTSREAPLRSSSKEGATRATAIRDAMRDDCVGTMIAHWARFLGSHEFVAETFDLIRRYIEWIDISLVVNEHFVPCIYEAIGYTVKNGSILESMRDNVSSGASALSAILAKRMDVSSKIDMMGSLQVHEVLSRLARQPPSPIDLASVRERDLGYISPFAEAASLVNRIASEALECLKLSHDSRAVSILEVALPVIMMYIENTDPDSDEGVSPESVRSITAYVNICKDYPSVVNSNVLRNVLSVLADDASTRLPRAAKDLDESRGSVRHGLLLLFQNIARIVPPLVLEFTKRFLAAELVANPSDPSRQELGLQFLMKLLEVCPENQEIQELIGVTLLDPPRGMDLEVSSVNTIQGYQMIQANIAYFQLASRSFRILMNDSRLLQAVLGVYFDHRGLSNPHSEEIRSNACHTLLKLVRSTRYVIATAYLENTVQALRLLLPRGPAAESHVDRTAALQLFEILGLILGCCSANPSCISHSSGIVGPVTEGILSASRNGKHNEALWFVAIAIVLSKGFGRITTSPGSTPTDSPLSTPPSIAEGIPLCVEVRLLWRACTEAVIEYYGVFGEVESECRTESLVFFHRMIDTLEDDVIPYLDSTLFQMTKIAVGPSELGEVILLADQLACKVHAKCFGLMNRIFLPLARRVFEFTTEGKTALSEEVREVAELRKRYFNFLFVLLSSDLSNVLVSEENRSFLADVVTTVCAGLNGHGFDSRLAAAIMKLCLQILTKLVQVLSSDATFEKVVSLIAEQAGVSCVSCLMSSPAFPSKDSFDTPLAISIFAEEVALQRLLAAICGNAFLDYLTNAMLPRLGLQPNSIAEYRAALIHGDAASFQRYFRSLVQAMRYP</sequence>
<evidence type="ECO:0000256" key="2">
    <source>
        <dbReference type="ARBA" id="ARBA00018928"/>
    </source>
</evidence>
<feature type="domain" description="Exportin-T C-terminal" evidence="12">
    <location>
        <begin position="540"/>
        <end position="1030"/>
    </location>
</feature>
<dbReference type="EMBL" id="HBGH01001462">
    <property type="protein sequence ID" value="CAD9223408.1"/>
    <property type="molecule type" value="Transcribed_RNA"/>
</dbReference>
<evidence type="ECO:0000256" key="8">
    <source>
        <dbReference type="ARBA" id="ARBA00029784"/>
    </source>
</evidence>
<dbReference type="GO" id="GO:0005643">
    <property type="term" value="C:nuclear pore"/>
    <property type="evidence" value="ECO:0007669"/>
    <property type="project" value="TreeGrafter"/>
</dbReference>
<evidence type="ECO:0000259" key="11">
    <source>
        <dbReference type="Pfam" id="PF08389"/>
    </source>
</evidence>
<comment type="similarity">
    <text evidence="10">Belongs to the exportin family.</text>
</comment>
<keyword evidence="5 10" id="KW-0820">tRNA-binding</keyword>
<evidence type="ECO:0000256" key="1">
    <source>
        <dbReference type="ARBA" id="ARBA00004496"/>
    </source>
</evidence>
<evidence type="ECO:0000256" key="7">
    <source>
        <dbReference type="ARBA" id="ARBA00023242"/>
    </source>
</evidence>
<evidence type="ECO:0000256" key="3">
    <source>
        <dbReference type="ARBA" id="ARBA00022448"/>
    </source>
</evidence>
<comment type="subcellular location">
    <subcellularLocation>
        <location evidence="1 10">Cytoplasm</location>
    </subcellularLocation>
    <subcellularLocation>
        <location evidence="10">Nucleus</location>
    </subcellularLocation>
    <text evidence="10">Shuttles between the nucleus and the cytoplasm.</text>
</comment>
<accession>A0A6T6B3S9</accession>
<dbReference type="GO" id="GO:0016363">
    <property type="term" value="C:nuclear matrix"/>
    <property type="evidence" value="ECO:0007669"/>
    <property type="project" value="TreeGrafter"/>
</dbReference>
<dbReference type="InterPro" id="IPR016024">
    <property type="entry name" value="ARM-type_fold"/>
</dbReference>
<dbReference type="Pfam" id="PF19282">
    <property type="entry name" value="Exportin-T"/>
    <property type="match status" value="1"/>
</dbReference>
<dbReference type="InterPro" id="IPR040017">
    <property type="entry name" value="XPOT"/>
</dbReference>
<keyword evidence="7 10" id="KW-0539">Nucleus</keyword>
<dbReference type="GO" id="GO:0031267">
    <property type="term" value="F:small GTPase binding"/>
    <property type="evidence" value="ECO:0007669"/>
    <property type="project" value="InterPro"/>
</dbReference>
<dbReference type="AlphaFoldDB" id="A0A6T6B3S9"/>
<name>A0A6T6B3S9_9RHOD</name>
<organism evidence="14">
    <name type="scientific">Compsopogon caeruleus</name>
    <dbReference type="NCBI Taxonomy" id="31354"/>
    <lineage>
        <taxon>Eukaryota</taxon>
        <taxon>Rhodophyta</taxon>
        <taxon>Compsopogonophyceae</taxon>
        <taxon>Compsopogonales</taxon>
        <taxon>Compsopogonaceae</taxon>
        <taxon>Compsopogon</taxon>
    </lineage>
</organism>
<dbReference type="EMBL" id="HBGH01001463">
    <property type="protein sequence ID" value="CAD9223410.1"/>
    <property type="molecule type" value="Transcribed_RNA"/>
</dbReference>
<dbReference type="GO" id="GO:0000049">
    <property type="term" value="F:tRNA binding"/>
    <property type="evidence" value="ECO:0007669"/>
    <property type="project" value="UniProtKB-UniRule"/>
</dbReference>
<dbReference type="PANTHER" id="PTHR15952:SF11">
    <property type="entry name" value="EXPORTIN-T"/>
    <property type="match status" value="1"/>
</dbReference>
<comment type="function">
    <text evidence="10">tRNA nucleus export receptor which facilitates tRNA translocation across the nuclear pore complex.</text>
</comment>
<dbReference type="GO" id="GO:0005737">
    <property type="term" value="C:cytoplasm"/>
    <property type="evidence" value="ECO:0007669"/>
    <property type="project" value="UniProtKB-SubCell"/>
</dbReference>
<dbReference type="SUPFAM" id="SSF48371">
    <property type="entry name" value="ARM repeat"/>
    <property type="match status" value="1"/>
</dbReference>
<dbReference type="GO" id="GO:0071528">
    <property type="term" value="P:tRNA re-export from nucleus"/>
    <property type="evidence" value="ECO:0007669"/>
    <property type="project" value="UniProtKB-UniRule"/>
</dbReference>
<reference evidence="14" key="1">
    <citation type="submission" date="2021-01" db="EMBL/GenBank/DDBJ databases">
        <authorList>
            <person name="Corre E."/>
            <person name="Pelletier E."/>
            <person name="Niang G."/>
            <person name="Scheremetjew M."/>
            <person name="Finn R."/>
            <person name="Kale V."/>
            <person name="Holt S."/>
            <person name="Cochrane G."/>
            <person name="Meng A."/>
            <person name="Brown T."/>
            <person name="Cohen L."/>
        </authorList>
    </citation>
    <scope>NUCLEOTIDE SEQUENCE</scope>
    <source>
        <strain evidence="14">SAG 36.94</strain>
    </source>
</reference>
<evidence type="ECO:0000256" key="5">
    <source>
        <dbReference type="ARBA" id="ARBA00022555"/>
    </source>
</evidence>
<keyword evidence="4 10" id="KW-0963">Cytoplasm</keyword>
<keyword evidence="6 10" id="KW-0694">RNA-binding</keyword>
<gene>
    <name evidence="13" type="ORF">CCAE0312_LOCUS742</name>
    <name evidence="14" type="ORF">CCAE0312_LOCUS743</name>
</gene>
<evidence type="ECO:0000259" key="12">
    <source>
        <dbReference type="Pfam" id="PF19282"/>
    </source>
</evidence>
<feature type="domain" description="Exportin-1/Importin-beta-like" evidence="11">
    <location>
        <begin position="130"/>
        <end position="270"/>
    </location>
</feature>
<evidence type="ECO:0000256" key="6">
    <source>
        <dbReference type="ARBA" id="ARBA00022884"/>
    </source>
</evidence>
<dbReference type="PANTHER" id="PTHR15952">
    <property type="entry name" value="EXPORTIN-T/LOS1"/>
    <property type="match status" value="1"/>
</dbReference>
<keyword evidence="3 10" id="KW-0813">Transport</keyword>